<evidence type="ECO:0000256" key="1">
    <source>
        <dbReference type="ARBA" id="ARBA00012506"/>
    </source>
</evidence>
<dbReference type="InterPro" id="IPR006674">
    <property type="entry name" value="HD_domain"/>
</dbReference>
<dbReference type="InterPro" id="IPR051094">
    <property type="entry name" value="Diverse_Catalytic_Enzymes"/>
</dbReference>
<dbReference type="OrthoDB" id="5295945at2"/>
<dbReference type="EMBL" id="SLZZ01000001">
    <property type="protein sequence ID" value="TCS82898.1"/>
    <property type="molecule type" value="Genomic_DNA"/>
</dbReference>
<dbReference type="SUPFAM" id="SSF109604">
    <property type="entry name" value="HD-domain/PDEase-like"/>
    <property type="match status" value="1"/>
</dbReference>
<feature type="domain" description="HD" evidence="7">
    <location>
        <begin position="21"/>
        <end position="136"/>
    </location>
</feature>
<comment type="caution">
    <text evidence="8">The sequence shown here is derived from an EMBL/GenBank/DDBJ whole genome shotgun (WGS) entry which is preliminary data.</text>
</comment>
<keyword evidence="3" id="KW-0547">Nucleotide-binding</keyword>
<comment type="catalytic activity">
    <reaction evidence="6">
        <text>P(1),P(4)-bis(5'-adenosyl) tetraphosphate + H2O = 2 ADP + 2 H(+)</text>
        <dbReference type="Rhea" id="RHEA:24252"/>
        <dbReference type="ChEBI" id="CHEBI:15377"/>
        <dbReference type="ChEBI" id="CHEBI:15378"/>
        <dbReference type="ChEBI" id="CHEBI:58141"/>
        <dbReference type="ChEBI" id="CHEBI:456216"/>
        <dbReference type="EC" id="3.6.1.41"/>
    </reaction>
</comment>
<evidence type="ECO:0000256" key="2">
    <source>
        <dbReference type="ARBA" id="ARBA00022723"/>
    </source>
</evidence>
<dbReference type="Gene3D" id="1.10.3210.10">
    <property type="entry name" value="Hypothetical protein af1432"/>
    <property type="match status" value="1"/>
</dbReference>
<dbReference type="PROSITE" id="PS51831">
    <property type="entry name" value="HD"/>
    <property type="match status" value="1"/>
</dbReference>
<sequence>MTEDIITGIQRKLEKHLRPERYRHTIGVMYTAASLSMCHKGNMEKAMLAGLLHDCGKEYSIKEQKRLCREYKIPLTESELKMPALIHAKLGTYLTEHEYSIEDSEVLNAITYHTTGKPDMTLLEKIIYIADYIEPGRIAIPVLDKVRYVAFSNIEEAVALSAGSTISYLKKMGRDIDPMTIKTYEYYTKK</sequence>
<dbReference type="RefSeq" id="WP_132378186.1">
    <property type="nucleotide sequence ID" value="NZ_SLZZ01000001.1"/>
</dbReference>
<dbReference type="GO" id="GO:0008803">
    <property type="term" value="F:bis(5'-nucleosyl)-tetraphosphatase (symmetrical) activity"/>
    <property type="evidence" value="ECO:0007669"/>
    <property type="project" value="UniProtKB-EC"/>
</dbReference>
<accession>A0A4V2USV5</accession>
<dbReference type="InterPro" id="IPR005249">
    <property type="entry name" value="YqeK"/>
</dbReference>
<evidence type="ECO:0000256" key="6">
    <source>
        <dbReference type="ARBA" id="ARBA00049417"/>
    </source>
</evidence>
<evidence type="ECO:0000313" key="9">
    <source>
        <dbReference type="Proteomes" id="UP000295726"/>
    </source>
</evidence>
<keyword evidence="9" id="KW-1185">Reference proteome</keyword>
<dbReference type="PANTHER" id="PTHR35795">
    <property type="entry name" value="SLR1885 PROTEIN"/>
    <property type="match status" value="1"/>
</dbReference>
<reference evidence="8 9" key="1">
    <citation type="submission" date="2019-03" db="EMBL/GenBank/DDBJ databases">
        <title>Genomic Encyclopedia of Type Strains, Phase IV (KMG-IV): sequencing the most valuable type-strain genomes for metagenomic binning, comparative biology and taxonomic classification.</title>
        <authorList>
            <person name="Goeker M."/>
        </authorList>
    </citation>
    <scope>NUCLEOTIDE SEQUENCE [LARGE SCALE GENOMIC DNA]</scope>
    <source>
        <strain evidence="8 9">DSM 29489</strain>
    </source>
</reference>
<dbReference type="AlphaFoldDB" id="A0A4V2USV5"/>
<evidence type="ECO:0000256" key="5">
    <source>
        <dbReference type="ARBA" id="ARBA00023004"/>
    </source>
</evidence>
<dbReference type="InterPro" id="IPR003607">
    <property type="entry name" value="HD/PDEase_dom"/>
</dbReference>
<dbReference type="SMART" id="SM00471">
    <property type="entry name" value="HDc"/>
    <property type="match status" value="1"/>
</dbReference>
<evidence type="ECO:0000313" key="8">
    <source>
        <dbReference type="EMBL" id="TCS82898.1"/>
    </source>
</evidence>
<name>A0A4V2USV5_9FIRM</name>
<dbReference type="Proteomes" id="UP000295726">
    <property type="component" value="Unassembled WGS sequence"/>
</dbReference>
<dbReference type="CDD" id="cd00077">
    <property type="entry name" value="HDc"/>
    <property type="match status" value="1"/>
</dbReference>
<dbReference type="NCBIfam" id="TIGR00488">
    <property type="entry name" value="bis(5'-nucleosyl)-tetraphosphatase (symmetrical) YqeK"/>
    <property type="match status" value="1"/>
</dbReference>
<dbReference type="PANTHER" id="PTHR35795:SF1">
    <property type="entry name" value="BIS(5'-NUCLEOSYL)-TETRAPHOSPHATASE, SYMMETRICAL"/>
    <property type="match status" value="1"/>
</dbReference>
<dbReference type="EC" id="3.6.1.41" evidence="1"/>
<keyword evidence="4 8" id="KW-0378">Hydrolase</keyword>
<protein>
    <recommendedName>
        <fullName evidence="1">bis(5'-nucleosyl)-tetraphosphatase (symmetrical)</fullName>
        <ecNumber evidence="1">3.6.1.41</ecNumber>
    </recommendedName>
</protein>
<proteinExistence type="predicted"/>
<dbReference type="GO" id="GO:0000166">
    <property type="term" value="F:nucleotide binding"/>
    <property type="evidence" value="ECO:0007669"/>
    <property type="project" value="UniProtKB-KW"/>
</dbReference>
<evidence type="ECO:0000256" key="3">
    <source>
        <dbReference type="ARBA" id="ARBA00022741"/>
    </source>
</evidence>
<dbReference type="Pfam" id="PF01966">
    <property type="entry name" value="HD"/>
    <property type="match status" value="1"/>
</dbReference>
<evidence type="ECO:0000256" key="4">
    <source>
        <dbReference type="ARBA" id="ARBA00022801"/>
    </source>
</evidence>
<gene>
    <name evidence="8" type="ORF">EDD59_101311</name>
</gene>
<keyword evidence="5" id="KW-0408">Iron</keyword>
<organism evidence="8 9">
    <name type="scientific">Muricomes intestini</name>
    <dbReference type="NCBI Taxonomy" id="1796634"/>
    <lineage>
        <taxon>Bacteria</taxon>
        <taxon>Bacillati</taxon>
        <taxon>Bacillota</taxon>
        <taxon>Clostridia</taxon>
        <taxon>Lachnospirales</taxon>
        <taxon>Lachnospiraceae</taxon>
        <taxon>Muricomes</taxon>
    </lineage>
</organism>
<keyword evidence="2" id="KW-0479">Metal-binding</keyword>
<dbReference type="GO" id="GO:0046872">
    <property type="term" value="F:metal ion binding"/>
    <property type="evidence" value="ECO:0007669"/>
    <property type="project" value="UniProtKB-KW"/>
</dbReference>
<evidence type="ECO:0000259" key="7">
    <source>
        <dbReference type="PROSITE" id="PS51831"/>
    </source>
</evidence>